<keyword evidence="3" id="KW-1185">Reference proteome</keyword>
<gene>
    <name evidence="2" type="ORF">ECPE_LOCUS15045</name>
</gene>
<reference evidence="4" key="1">
    <citation type="submission" date="2016-06" db="UniProtKB">
        <authorList>
            <consortium name="WormBaseParasite"/>
        </authorList>
    </citation>
    <scope>IDENTIFICATION</scope>
</reference>
<organism evidence="4">
    <name type="scientific">Echinostoma caproni</name>
    <dbReference type="NCBI Taxonomy" id="27848"/>
    <lineage>
        <taxon>Eukaryota</taxon>
        <taxon>Metazoa</taxon>
        <taxon>Spiralia</taxon>
        <taxon>Lophotrochozoa</taxon>
        <taxon>Platyhelminthes</taxon>
        <taxon>Trematoda</taxon>
        <taxon>Digenea</taxon>
        <taxon>Plagiorchiida</taxon>
        <taxon>Echinostomata</taxon>
        <taxon>Echinostomatoidea</taxon>
        <taxon>Echinostomatidae</taxon>
        <taxon>Echinostoma</taxon>
    </lineage>
</organism>
<evidence type="ECO:0000313" key="3">
    <source>
        <dbReference type="Proteomes" id="UP000272942"/>
    </source>
</evidence>
<evidence type="ECO:0000313" key="4">
    <source>
        <dbReference type="WBParaSite" id="ECPE_0001508501-mRNA-1"/>
    </source>
</evidence>
<reference evidence="2 3" key="2">
    <citation type="submission" date="2018-11" db="EMBL/GenBank/DDBJ databases">
        <authorList>
            <consortium name="Pathogen Informatics"/>
        </authorList>
    </citation>
    <scope>NUCLEOTIDE SEQUENCE [LARGE SCALE GENOMIC DNA]</scope>
    <source>
        <strain evidence="2 3">Egypt</strain>
    </source>
</reference>
<feature type="compositionally biased region" description="Polar residues" evidence="1">
    <location>
        <begin position="56"/>
        <end position="65"/>
    </location>
</feature>
<feature type="region of interest" description="Disordered" evidence="1">
    <location>
        <begin position="1"/>
        <end position="72"/>
    </location>
</feature>
<dbReference type="Proteomes" id="UP000272942">
    <property type="component" value="Unassembled WGS sequence"/>
</dbReference>
<feature type="compositionally biased region" description="Polar residues" evidence="1">
    <location>
        <begin position="39"/>
        <end position="48"/>
    </location>
</feature>
<dbReference type="AlphaFoldDB" id="A0A183B760"/>
<sequence length="114" mass="12548">MSQISQLPPPNQQFPAASMMDDSFSDLDESYRPPPMLRDQTSPITDSFESPLAAGPSTSAGPTTETRAERNRRLAMERLEAKRRASGISQTPGINVTPGNSVMRLTTVQHWRCS</sequence>
<protein>
    <submittedName>
        <fullName evidence="4">TIMELESS-interacting protein</fullName>
    </submittedName>
</protein>
<accession>A0A183B760</accession>
<evidence type="ECO:0000313" key="2">
    <source>
        <dbReference type="EMBL" id="VDP92317.1"/>
    </source>
</evidence>
<dbReference type="WBParaSite" id="ECPE_0001508501-mRNA-1">
    <property type="protein sequence ID" value="ECPE_0001508501-mRNA-1"/>
    <property type="gene ID" value="ECPE_0001508501"/>
</dbReference>
<evidence type="ECO:0000256" key="1">
    <source>
        <dbReference type="SAM" id="MobiDB-lite"/>
    </source>
</evidence>
<proteinExistence type="predicted"/>
<name>A0A183B760_9TREM</name>
<dbReference type="EMBL" id="UZAN01059336">
    <property type="protein sequence ID" value="VDP92317.1"/>
    <property type="molecule type" value="Genomic_DNA"/>
</dbReference>